<protein>
    <submittedName>
        <fullName evidence="2">Uncharacterized protein</fullName>
    </submittedName>
</protein>
<evidence type="ECO:0000313" key="3">
    <source>
        <dbReference type="EMBL" id="CAE0107658.1"/>
    </source>
</evidence>
<proteinExistence type="predicted"/>
<accession>A0A6T9CYT2</accession>
<dbReference type="AlphaFoldDB" id="A0A6T9CYT2"/>
<evidence type="ECO:0000256" key="1">
    <source>
        <dbReference type="SAM" id="SignalP"/>
    </source>
</evidence>
<evidence type="ECO:0000313" key="2">
    <source>
        <dbReference type="EMBL" id="CAE0107657.1"/>
    </source>
</evidence>
<gene>
    <name evidence="2" type="ORF">HERI1096_LOCUS8316</name>
    <name evidence="3" type="ORF">HERI1096_LOCUS8317</name>
</gene>
<name>A0A6T9CYT2_9EUKA</name>
<dbReference type="EMBL" id="HBHX01014875">
    <property type="protein sequence ID" value="CAE0107657.1"/>
    <property type="molecule type" value="Transcribed_RNA"/>
</dbReference>
<feature type="chain" id="PRO_5035585102" evidence="1">
    <location>
        <begin position="20"/>
        <end position="202"/>
    </location>
</feature>
<feature type="signal peptide" evidence="1">
    <location>
        <begin position="1"/>
        <end position="19"/>
    </location>
</feature>
<reference evidence="2" key="1">
    <citation type="submission" date="2021-01" db="EMBL/GenBank/DDBJ databases">
        <authorList>
            <person name="Corre E."/>
            <person name="Pelletier E."/>
            <person name="Niang G."/>
            <person name="Scheremetjew M."/>
            <person name="Finn R."/>
            <person name="Kale V."/>
            <person name="Holt S."/>
            <person name="Cochrane G."/>
            <person name="Meng A."/>
            <person name="Brown T."/>
            <person name="Cohen L."/>
        </authorList>
    </citation>
    <scope>NUCLEOTIDE SEQUENCE</scope>
    <source>
        <strain evidence="2">CCMP281</strain>
    </source>
</reference>
<sequence>MQALTVAAMAMGRLVLVHGVEEPAAEAARVAAAREAAVKAEVEAREVAKAECMVAMAEAVERLQALTEAAMAMAMTDEVETAEASAAAADMEAEAEVAVATAGVEKEEKPAAAAVEETGAEPAAADWGVAAQVAAEMVTAAKEEEVYVRIATSVRTATRASWGYTEGTLGEPAAEAANRTASSLLGGCCGGQLSSPCYGWLA</sequence>
<keyword evidence="1" id="KW-0732">Signal</keyword>
<organism evidence="2">
    <name type="scientific">Haptolina ericina</name>
    <dbReference type="NCBI Taxonomy" id="156174"/>
    <lineage>
        <taxon>Eukaryota</taxon>
        <taxon>Haptista</taxon>
        <taxon>Haptophyta</taxon>
        <taxon>Prymnesiophyceae</taxon>
        <taxon>Prymnesiales</taxon>
        <taxon>Prymnesiaceae</taxon>
        <taxon>Haptolina</taxon>
    </lineage>
</organism>
<dbReference type="EMBL" id="HBHX01014876">
    <property type="protein sequence ID" value="CAE0107658.1"/>
    <property type="molecule type" value="Transcribed_RNA"/>
</dbReference>